<name>A0A0E9TFW7_ANGAN</name>
<dbReference type="EMBL" id="GBXM01056240">
    <property type="protein sequence ID" value="JAH52337.1"/>
    <property type="molecule type" value="Transcribed_RNA"/>
</dbReference>
<organism evidence="1">
    <name type="scientific">Anguilla anguilla</name>
    <name type="common">European freshwater eel</name>
    <name type="synonym">Muraena anguilla</name>
    <dbReference type="NCBI Taxonomy" id="7936"/>
    <lineage>
        <taxon>Eukaryota</taxon>
        <taxon>Metazoa</taxon>
        <taxon>Chordata</taxon>
        <taxon>Craniata</taxon>
        <taxon>Vertebrata</taxon>
        <taxon>Euteleostomi</taxon>
        <taxon>Actinopterygii</taxon>
        <taxon>Neopterygii</taxon>
        <taxon>Teleostei</taxon>
        <taxon>Anguilliformes</taxon>
        <taxon>Anguillidae</taxon>
        <taxon>Anguilla</taxon>
    </lineage>
</organism>
<accession>A0A0E9TFW7</accession>
<protein>
    <submittedName>
        <fullName evidence="1">Uncharacterized protein</fullName>
    </submittedName>
</protein>
<sequence>MSMVFTFSDGDVGKMLLLSDCPASQSNMIHYFCSFQGQQQFVLSSITSDEE</sequence>
<proteinExistence type="predicted"/>
<reference evidence="1" key="1">
    <citation type="submission" date="2014-11" db="EMBL/GenBank/DDBJ databases">
        <authorList>
            <person name="Amaro Gonzalez C."/>
        </authorList>
    </citation>
    <scope>NUCLEOTIDE SEQUENCE</scope>
</reference>
<reference evidence="1" key="2">
    <citation type="journal article" date="2015" name="Fish Shellfish Immunol.">
        <title>Early steps in the European eel (Anguilla anguilla)-Vibrio vulnificus interaction in the gills: Role of the RtxA13 toxin.</title>
        <authorList>
            <person name="Callol A."/>
            <person name="Pajuelo D."/>
            <person name="Ebbesson L."/>
            <person name="Teles M."/>
            <person name="MacKenzie S."/>
            <person name="Amaro C."/>
        </authorList>
    </citation>
    <scope>NUCLEOTIDE SEQUENCE</scope>
</reference>
<dbReference type="AlphaFoldDB" id="A0A0E9TFW7"/>
<evidence type="ECO:0000313" key="1">
    <source>
        <dbReference type="EMBL" id="JAH52337.1"/>
    </source>
</evidence>